<gene>
    <name evidence="2" type="ORF">GCM10010468_01150</name>
</gene>
<reference evidence="3" key="1">
    <citation type="journal article" date="2019" name="Int. J. Syst. Evol. Microbiol.">
        <title>The Global Catalogue of Microorganisms (GCM) 10K type strain sequencing project: providing services to taxonomists for standard genome sequencing and annotation.</title>
        <authorList>
            <consortium name="The Broad Institute Genomics Platform"/>
            <consortium name="The Broad Institute Genome Sequencing Center for Infectious Disease"/>
            <person name="Wu L."/>
            <person name="Ma J."/>
        </authorList>
    </citation>
    <scope>NUCLEOTIDE SEQUENCE [LARGE SCALE GENOMIC DNA]</scope>
    <source>
        <strain evidence="3">JCM 9377</strain>
    </source>
</reference>
<dbReference type="Proteomes" id="UP001501237">
    <property type="component" value="Unassembled WGS sequence"/>
</dbReference>
<comment type="caution">
    <text evidence="2">The sequence shown here is derived from an EMBL/GenBank/DDBJ whole genome shotgun (WGS) entry which is preliminary data.</text>
</comment>
<accession>A0ABP6PVP1</accession>
<evidence type="ECO:0000313" key="2">
    <source>
        <dbReference type="EMBL" id="GAA3192366.1"/>
    </source>
</evidence>
<dbReference type="InterPro" id="IPR017938">
    <property type="entry name" value="Riboflavin_synthase-like_b-brl"/>
</dbReference>
<dbReference type="InterPro" id="IPR013113">
    <property type="entry name" value="SIP_FAD-bd"/>
</dbReference>
<evidence type="ECO:0000313" key="3">
    <source>
        <dbReference type="Proteomes" id="UP001501237"/>
    </source>
</evidence>
<dbReference type="SUPFAM" id="SSF53335">
    <property type="entry name" value="S-adenosyl-L-methionine-dependent methyltransferases"/>
    <property type="match status" value="1"/>
</dbReference>
<dbReference type="Pfam" id="PF04954">
    <property type="entry name" value="SIP"/>
    <property type="match status" value="1"/>
</dbReference>
<dbReference type="InterPro" id="IPR007037">
    <property type="entry name" value="SIP_rossman_dom"/>
</dbReference>
<dbReference type="PANTHER" id="PTHR30157:SF0">
    <property type="entry name" value="NADPH-DEPENDENT FERRIC-CHELATE REDUCTASE"/>
    <property type="match status" value="1"/>
</dbReference>
<dbReference type="Pfam" id="PF08021">
    <property type="entry name" value="FAD_binding_9"/>
    <property type="match status" value="1"/>
</dbReference>
<dbReference type="RefSeq" id="WP_344821107.1">
    <property type="nucleotide sequence ID" value="NZ_BAAAUV010000001.1"/>
</dbReference>
<sequence>MSSIIGTHATAIEALIDAGAHGYCGGQFADVGDGSGAVASTVAGWGFTVTSRDGSQAVDLPEGVYDVVHSSWLLERLADPLPALRDMAKAVAPGGLLVLQWDPGTSGTASVKDELAETGLSIFSEERTGRGVRLLAGCPDPDDGQSPDLVRPFPQAVGVLEVVEVLEPTPLMRRLVLRCDELHRMEIAEPGEIITLIWPIEGAGEIVLPERGKWSATPGQHSRNYTVRAFDRAAGLVTVDFFLHAIDGRASRWARAAVPGDQVGFAGCRVHWVGDPAARWTLLVGDETALPSIAAIALSRPEGHRTIVVAEVRDPAEHAYLEADGVEIHWLDRGEREPGRGREPEELVRGLDLPSTRGRVWAAGESLVIQSLRAHFLTERGLPKETVTALGYWHHPRRPRVPKAG</sequence>
<protein>
    <recommendedName>
        <fullName evidence="1">FAD-binding FR-type domain-containing protein</fullName>
    </recommendedName>
</protein>
<dbReference type="Gene3D" id="3.40.50.80">
    <property type="entry name" value="Nucleotide-binding domain of ferredoxin-NADP reductase (FNR) module"/>
    <property type="match status" value="1"/>
</dbReference>
<dbReference type="PROSITE" id="PS51384">
    <property type="entry name" value="FAD_FR"/>
    <property type="match status" value="1"/>
</dbReference>
<dbReference type="InterPro" id="IPR039374">
    <property type="entry name" value="SIP_fam"/>
</dbReference>
<name>A0ABP6PVP1_9ACTN</name>
<dbReference type="InterPro" id="IPR017927">
    <property type="entry name" value="FAD-bd_FR_type"/>
</dbReference>
<dbReference type="EMBL" id="BAAAUV010000001">
    <property type="protein sequence ID" value="GAA3192366.1"/>
    <property type="molecule type" value="Genomic_DNA"/>
</dbReference>
<dbReference type="InterPro" id="IPR039261">
    <property type="entry name" value="FNR_nucleotide-bd"/>
</dbReference>
<keyword evidence="3" id="KW-1185">Reference proteome</keyword>
<dbReference type="SUPFAM" id="SSF63380">
    <property type="entry name" value="Riboflavin synthase domain-like"/>
    <property type="match status" value="1"/>
</dbReference>
<dbReference type="Pfam" id="PF13489">
    <property type="entry name" value="Methyltransf_23"/>
    <property type="match status" value="1"/>
</dbReference>
<dbReference type="Gene3D" id="2.40.30.10">
    <property type="entry name" value="Translation factors"/>
    <property type="match status" value="1"/>
</dbReference>
<evidence type="ECO:0000259" key="1">
    <source>
        <dbReference type="PROSITE" id="PS51384"/>
    </source>
</evidence>
<dbReference type="CDD" id="cd06193">
    <property type="entry name" value="siderophore_interacting"/>
    <property type="match status" value="1"/>
</dbReference>
<proteinExistence type="predicted"/>
<feature type="domain" description="FAD-binding FR-type" evidence="1">
    <location>
        <begin position="152"/>
        <end position="275"/>
    </location>
</feature>
<dbReference type="InterPro" id="IPR029063">
    <property type="entry name" value="SAM-dependent_MTases_sf"/>
</dbReference>
<dbReference type="Gene3D" id="3.40.50.150">
    <property type="entry name" value="Vaccinia Virus protein VP39"/>
    <property type="match status" value="1"/>
</dbReference>
<organism evidence="2 3">
    <name type="scientific">Actinocorallia longicatena</name>
    <dbReference type="NCBI Taxonomy" id="111803"/>
    <lineage>
        <taxon>Bacteria</taxon>
        <taxon>Bacillati</taxon>
        <taxon>Actinomycetota</taxon>
        <taxon>Actinomycetes</taxon>
        <taxon>Streptosporangiales</taxon>
        <taxon>Thermomonosporaceae</taxon>
        <taxon>Actinocorallia</taxon>
    </lineage>
</organism>
<dbReference type="PANTHER" id="PTHR30157">
    <property type="entry name" value="FERRIC REDUCTASE, NADPH-DEPENDENT"/>
    <property type="match status" value="1"/>
</dbReference>